<gene>
    <name evidence="1" type="ORF">FHU29_000570</name>
</gene>
<dbReference type="RefSeq" id="WP_064439764.1">
    <property type="nucleotide sequence ID" value="NZ_BDDI01000005.1"/>
</dbReference>
<sequence length="255" mass="27833">MDLSAHVLDRVAAGCRRHLGSPEVWPAAEWYRRSLGLCVIDAIQATAGHYPTALSVADRYCAYRSAQGVVELADGIRALLRTFEESGSAHAWAGKVATYKRRDSSPAQRVKARSIGKAADAFYGLRVDSTADLAALQRHPETRALLVRAWRSVVSHGFAANWDYLLTIAGVIPVESTWSMESCLPFMRTVLDLPSVTGDAEGLSSVVHAVAQRLDVANVDLVVSIRRWNASHRVLLEPTLANTVFTELEDPIAVN</sequence>
<dbReference type="AlphaFoldDB" id="A0A839RJ26"/>
<evidence type="ECO:0000313" key="2">
    <source>
        <dbReference type="Proteomes" id="UP000567922"/>
    </source>
</evidence>
<reference evidence="1 2" key="1">
    <citation type="submission" date="2020-08" db="EMBL/GenBank/DDBJ databases">
        <title>Sequencing the genomes of 1000 actinobacteria strains.</title>
        <authorList>
            <person name="Klenk H.-P."/>
        </authorList>
    </citation>
    <scope>NUCLEOTIDE SEQUENCE [LARGE SCALE GENOMIC DNA]</scope>
    <source>
        <strain evidence="1 2">DSM 45258</strain>
    </source>
</reference>
<dbReference type="EMBL" id="JACHWS010000001">
    <property type="protein sequence ID" value="MBB3036136.1"/>
    <property type="molecule type" value="Genomic_DNA"/>
</dbReference>
<keyword evidence="2" id="KW-1185">Reference proteome</keyword>
<dbReference type="OrthoDB" id="2962349at2"/>
<comment type="caution">
    <text evidence="1">The sequence shown here is derived from an EMBL/GenBank/DDBJ whole genome shotgun (WGS) entry which is preliminary data.</text>
</comment>
<organism evidence="1 2">
    <name type="scientific">Hoyosella altamirensis</name>
    <dbReference type="NCBI Taxonomy" id="616997"/>
    <lineage>
        <taxon>Bacteria</taxon>
        <taxon>Bacillati</taxon>
        <taxon>Actinomycetota</taxon>
        <taxon>Actinomycetes</taxon>
        <taxon>Mycobacteriales</taxon>
        <taxon>Hoyosellaceae</taxon>
        <taxon>Hoyosella</taxon>
    </lineage>
</organism>
<accession>A0A839RJ26</accession>
<protein>
    <submittedName>
        <fullName evidence="1">Uncharacterized protein</fullName>
    </submittedName>
</protein>
<evidence type="ECO:0000313" key="1">
    <source>
        <dbReference type="EMBL" id="MBB3036136.1"/>
    </source>
</evidence>
<dbReference type="Proteomes" id="UP000567922">
    <property type="component" value="Unassembled WGS sequence"/>
</dbReference>
<name>A0A839RJ26_9ACTN</name>
<proteinExistence type="predicted"/>